<dbReference type="EMBL" id="JAELXS010000017">
    <property type="protein sequence ID" value="MBJ6123616.1"/>
    <property type="molecule type" value="Genomic_DNA"/>
</dbReference>
<comment type="caution">
    <text evidence="2">The sequence shown here is derived from an EMBL/GenBank/DDBJ whole genome shotgun (WGS) entry which is preliminary data.</text>
</comment>
<keyword evidence="3" id="KW-1185">Reference proteome</keyword>
<proteinExistence type="predicted"/>
<organism evidence="2 3">
    <name type="scientific">Sphingomonas mollis</name>
    <dbReference type="NCBI Taxonomy" id="2795726"/>
    <lineage>
        <taxon>Bacteria</taxon>
        <taxon>Pseudomonadati</taxon>
        <taxon>Pseudomonadota</taxon>
        <taxon>Alphaproteobacteria</taxon>
        <taxon>Sphingomonadales</taxon>
        <taxon>Sphingomonadaceae</taxon>
        <taxon>Sphingomonas</taxon>
    </lineage>
</organism>
<evidence type="ECO:0000313" key="3">
    <source>
        <dbReference type="Proteomes" id="UP000640426"/>
    </source>
</evidence>
<reference evidence="3" key="1">
    <citation type="submission" date="2020-12" db="EMBL/GenBank/DDBJ databases">
        <title>Hymenobacter sp.</title>
        <authorList>
            <person name="Kim M.K."/>
        </authorList>
    </citation>
    <scope>NUCLEOTIDE SEQUENCE [LARGE SCALE GENOMIC DNA]</scope>
    <source>
        <strain evidence="3">BT553</strain>
    </source>
</reference>
<gene>
    <name evidence="2" type="ORF">JAO74_17695</name>
</gene>
<evidence type="ECO:0000313" key="2">
    <source>
        <dbReference type="EMBL" id="MBJ6123616.1"/>
    </source>
</evidence>
<evidence type="ECO:0000256" key="1">
    <source>
        <dbReference type="SAM" id="MobiDB-lite"/>
    </source>
</evidence>
<sequence length="109" mass="11341">MRWALPILVTISGCSTPKLAKLEVPDGRHRRPANLYGTVLPSVDAVAGTVVAPARRAPTVPPDLAAPTMVFPAPGPATPATRPDAQVPALDTAPDSNTDTRAPTDPMEK</sequence>
<name>A0ABS0XU97_9SPHN</name>
<accession>A0ABS0XU97</accession>
<protein>
    <recommendedName>
        <fullName evidence="4">Lipoprotein</fullName>
    </recommendedName>
</protein>
<evidence type="ECO:0008006" key="4">
    <source>
        <dbReference type="Google" id="ProtNLM"/>
    </source>
</evidence>
<dbReference type="Proteomes" id="UP000640426">
    <property type="component" value="Unassembled WGS sequence"/>
</dbReference>
<dbReference type="RefSeq" id="WP_199041398.1">
    <property type="nucleotide sequence ID" value="NZ_JAELXS010000017.1"/>
</dbReference>
<feature type="region of interest" description="Disordered" evidence="1">
    <location>
        <begin position="58"/>
        <end position="109"/>
    </location>
</feature>